<keyword evidence="8" id="KW-1185">Reference proteome</keyword>
<feature type="non-terminal residue" evidence="7">
    <location>
        <position position="1"/>
    </location>
</feature>
<sequence>VPLSLEAQAEARLLMFSHMNLLSPAIGDPISVPTQDMLIGLYVLTSGNRRGICANRKLAMGIDLKPSLLRNTGEYGSNGRKKGTTGTATLPGGDKDKWLATELDALNRTHGAVIEDAAKKEERLAVKLARSLLPYDFKHLRSCYQIISCHPSSVVNRVGDTYRYPAGVPVRVFAKASSLPGLLKGKGLLPSFFLNYAFSSGAVGVVVSIQPVLVYSQPEASIMTTWILRQKEARDKMPSPYQYFSKSIALTASSFASAFDVPGLGLSFLSAVSLKPAIAFGGPLLLFLLLGRAAAISAVGEKESASPVLVVAFASAFPS</sequence>
<gene>
    <name evidence="7" type="ORF">SLEP1_g59539</name>
</gene>
<keyword evidence="4" id="KW-0548">Nucleotidyltransferase</keyword>
<evidence type="ECO:0000256" key="6">
    <source>
        <dbReference type="ARBA" id="ARBA00023163"/>
    </source>
</evidence>
<keyword evidence="2" id="KW-0240">DNA-directed RNA polymerase</keyword>
<dbReference type="AlphaFoldDB" id="A0AAV5MTR3"/>
<reference evidence="7 8" key="1">
    <citation type="journal article" date="2021" name="Commun. Biol.">
        <title>The genome of Shorea leprosula (Dipterocarpaceae) highlights the ecological relevance of drought in aseasonal tropical rainforests.</title>
        <authorList>
            <person name="Ng K.K.S."/>
            <person name="Kobayashi M.J."/>
            <person name="Fawcett J.A."/>
            <person name="Hatakeyama M."/>
            <person name="Paape T."/>
            <person name="Ng C.H."/>
            <person name="Ang C.C."/>
            <person name="Tnah L.H."/>
            <person name="Lee C.T."/>
            <person name="Nishiyama T."/>
            <person name="Sese J."/>
            <person name="O'Brien M.J."/>
            <person name="Copetti D."/>
            <person name="Mohd Noor M.I."/>
            <person name="Ong R.C."/>
            <person name="Putra M."/>
            <person name="Sireger I.Z."/>
            <person name="Indrioko S."/>
            <person name="Kosugi Y."/>
            <person name="Izuno A."/>
            <person name="Isagi Y."/>
            <person name="Lee S.L."/>
            <person name="Shimizu K.K."/>
        </authorList>
    </citation>
    <scope>NUCLEOTIDE SEQUENCE [LARGE SCALE GENOMIC DNA]</scope>
    <source>
        <strain evidence="7">214</strain>
    </source>
</reference>
<dbReference type="Gene3D" id="1.10.274.100">
    <property type="entry name" value="RNA polymerase Rpb1, domain 3"/>
    <property type="match status" value="1"/>
</dbReference>
<dbReference type="InterPro" id="IPR042102">
    <property type="entry name" value="RNA_pol_Rpb1_3_sf"/>
</dbReference>
<evidence type="ECO:0000256" key="1">
    <source>
        <dbReference type="ARBA" id="ARBA00012418"/>
    </source>
</evidence>
<comment type="caution">
    <text evidence="7">The sequence shown here is derived from an EMBL/GenBank/DDBJ whole genome shotgun (WGS) entry which is preliminary data.</text>
</comment>
<protein>
    <recommendedName>
        <fullName evidence="1">DNA-directed RNA polymerase</fullName>
        <ecNumber evidence="1">2.7.7.6</ecNumber>
    </recommendedName>
</protein>
<name>A0AAV5MTR3_9ROSI</name>
<dbReference type="EMBL" id="BPVZ01000982">
    <property type="protein sequence ID" value="GKV52989.1"/>
    <property type="molecule type" value="Genomic_DNA"/>
</dbReference>
<accession>A0AAV5MTR3</accession>
<keyword evidence="5" id="KW-0862">Zinc</keyword>
<keyword evidence="3" id="KW-0808">Transferase</keyword>
<evidence type="ECO:0000256" key="2">
    <source>
        <dbReference type="ARBA" id="ARBA00022478"/>
    </source>
</evidence>
<evidence type="ECO:0000313" key="8">
    <source>
        <dbReference type="Proteomes" id="UP001054252"/>
    </source>
</evidence>
<dbReference type="GO" id="GO:0000428">
    <property type="term" value="C:DNA-directed RNA polymerase complex"/>
    <property type="evidence" value="ECO:0007669"/>
    <property type="project" value="UniProtKB-KW"/>
</dbReference>
<evidence type="ECO:0000313" key="7">
    <source>
        <dbReference type="EMBL" id="GKV52989.1"/>
    </source>
</evidence>
<evidence type="ECO:0000256" key="5">
    <source>
        <dbReference type="ARBA" id="ARBA00022833"/>
    </source>
</evidence>
<keyword evidence="6" id="KW-0804">Transcription</keyword>
<organism evidence="7 8">
    <name type="scientific">Rubroshorea leprosula</name>
    <dbReference type="NCBI Taxonomy" id="152421"/>
    <lineage>
        <taxon>Eukaryota</taxon>
        <taxon>Viridiplantae</taxon>
        <taxon>Streptophyta</taxon>
        <taxon>Embryophyta</taxon>
        <taxon>Tracheophyta</taxon>
        <taxon>Spermatophyta</taxon>
        <taxon>Magnoliopsida</taxon>
        <taxon>eudicotyledons</taxon>
        <taxon>Gunneridae</taxon>
        <taxon>Pentapetalae</taxon>
        <taxon>rosids</taxon>
        <taxon>malvids</taxon>
        <taxon>Malvales</taxon>
        <taxon>Dipterocarpaceae</taxon>
        <taxon>Rubroshorea</taxon>
    </lineage>
</organism>
<evidence type="ECO:0000256" key="3">
    <source>
        <dbReference type="ARBA" id="ARBA00022679"/>
    </source>
</evidence>
<dbReference type="GO" id="GO:0003899">
    <property type="term" value="F:DNA-directed RNA polymerase activity"/>
    <property type="evidence" value="ECO:0007669"/>
    <property type="project" value="UniProtKB-EC"/>
</dbReference>
<dbReference type="EC" id="2.7.7.6" evidence="1"/>
<evidence type="ECO:0000256" key="4">
    <source>
        <dbReference type="ARBA" id="ARBA00022695"/>
    </source>
</evidence>
<dbReference type="Proteomes" id="UP001054252">
    <property type="component" value="Unassembled WGS sequence"/>
</dbReference>
<dbReference type="SUPFAM" id="SSF64484">
    <property type="entry name" value="beta and beta-prime subunits of DNA dependent RNA-polymerase"/>
    <property type="match status" value="1"/>
</dbReference>
<proteinExistence type="predicted"/>